<accession>A0A6I2L3Z7</accession>
<dbReference type="CDD" id="cd09107">
    <property type="entry name" value="PLDc_vPLD3_4_5_like_2"/>
    <property type="match status" value="1"/>
</dbReference>
<dbReference type="GO" id="GO:0003824">
    <property type="term" value="F:catalytic activity"/>
    <property type="evidence" value="ECO:0007669"/>
    <property type="project" value="InterPro"/>
</dbReference>
<comment type="caution">
    <text evidence="3">The sequence shown here is derived from an EMBL/GenBank/DDBJ whole genome shotgun (WGS) entry which is preliminary data.</text>
</comment>
<proteinExistence type="predicted"/>
<dbReference type="InterPro" id="IPR001736">
    <property type="entry name" value="PLipase_D/transphosphatidylase"/>
</dbReference>
<dbReference type="RefSeq" id="WP_154378601.1">
    <property type="nucleotide sequence ID" value="NZ_WKJK01000008.1"/>
</dbReference>
<dbReference type="SMART" id="SM00155">
    <property type="entry name" value="PLDc"/>
    <property type="match status" value="2"/>
</dbReference>
<dbReference type="EMBL" id="WKJK01000008">
    <property type="protein sequence ID" value="MRW91574.1"/>
    <property type="molecule type" value="Genomic_DNA"/>
</dbReference>
<keyword evidence="4" id="KW-1185">Reference proteome</keyword>
<dbReference type="Pfam" id="PF13091">
    <property type="entry name" value="PLDc_2"/>
    <property type="match status" value="2"/>
</dbReference>
<feature type="domain" description="PLD phosphodiesterase" evidence="2">
    <location>
        <begin position="329"/>
        <end position="356"/>
    </location>
</feature>
<dbReference type="PANTHER" id="PTHR10185:SF17">
    <property type="entry name" value="GM01519P-RELATED"/>
    <property type="match status" value="1"/>
</dbReference>
<dbReference type="PROSITE" id="PS50035">
    <property type="entry name" value="PLD"/>
    <property type="match status" value="2"/>
</dbReference>
<keyword evidence="1" id="KW-0732">Signal</keyword>
<evidence type="ECO:0000259" key="2">
    <source>
        <dbReference type="PROSITE" id="PS50035"/>
    </source>
</evidence>
<name>A0A6I2L3Z7_9BURK</name>
<dbReference type="Gene3D" id="3.30.870.10">
    <property type="entry name" value="Endonuclease Chain A"/>
    <property type="match status" value="2"/>
</dbReference>
<organism evidence="3 4">
    <name type="scientific">Duganella guangzhouensis</name>
    <dbReference type="NCBI Taxonomy" id="2666084"/>
    <lineage>
        <taxon>Bacteria</taxon>
        <taxon>Pseudomonadati</taxon>
        <taxon>Pseudomonadota</taxon>
        <taxon>Betaproteobacteria</taxon>
        <taxon>Burkholderiales</taxon>
        <taxon>Oxalobacteraceae</taxon>
        <taxon>Telluria group</taxon>
        <taxon>Duganella</taxon>
    </lineage>
</organism>
<evidence type="ECO:0000256" key="1">
    <source>
        <dbReference type="SAM" id="SignalP"/>
    </source>
</evidence>
<feature type="chain" id="PRO_5026329506" evidence="1">
    <location>
        <begin position="22"/>
        <end position="407"/>
    </location>
</feature>
<sequence length="407" mass="44849">MRRILLSALVAASVLAAPARAEFSIPGYELVQTAPVETTLHSDDLRNPAQVWSELFDHAKNEIVIGQFYVVIKPGSVFDKVVEHLEAAGKRGVKIRFLLDQKGVGLSEKPSIERLKAIPNLELRIIDFNKLTGNGIIHAKYLVVDGQTAYVGSQNFDWRSFEHIHETGLRITDPKVVGQVQAIFNQDWAAQALTSQGQVAPVLNVRSALPDIHQDTFLLASPNQYNPAGVGNSEAGLPELLAEAKSEVRIQLLDYAPLSYGPKGTRPYYAVIDNAVRSAANRGVKIKLMVSNWNLEQPAQAYLKSLAVLPNVEIRVVTLPVVSTGFIPFARVIHSKTMVIDNQIAWVGTSNWSGGYMDLSRNLEVVMRNEKMAQRLAALHEQAWSSSYAQALDINKQYPKPAKGSPE</sequence>
<dbReference type="InterPro" id="IPR050874">
    <property type="entry name" value="Diverse_PLD-related"/>
</dbReference>
<evidence type="ECO:0000313" key="3">
    <source>
        <dbReference type="EMBL" id="MRW91574.1"/>
    </source>
</evidence>
<dbReference type="Proteomes" id="UP000433309">
    <property type="component" value="Unassembled WGS sequence"/>
</dbReference>
<feature type="domain" description="PLD phosphodiesterase" evidence="2">
    <location>
        <begin position="133"/>
        <end position="160"/>
    </location>
</feature>
<evidence type="ECO:0000313" key="4">
    <source>
        <dbReference type="Proteomes" id="UP000433309"/>
    </source>
</evidence>
<dbReference type="GO" id="GO:0006793">
    <property type="term" value="P:phosphorus metabolic process"/>
    <property type="evidence" value="ECO:0007669"/>
    <property type="project" value="UniProtKB-ARBA"/>
</dbReference>
<feature type="signal peptide" evidence="1">
    <location>
        <begin position="1"/>
        <end position="21"/>
    </location>
</feature>
<reference evidence="3 4" key="1">
    <citation type="submission" date="2019-11" db="EMBL/GenBank/DDBJ databases">
        <title>Novel species isolated from a subtropical stream in China.</title>
        <authorList>
            <person name="Lu H."/>
        </authorList>
    </citation>
    <scope>NUCLEOTIDE SEQUENCE [LARGE SCALE GENOMIC DNA]</scope>
    <source>
        <strain evidence="3 4">FT80W</strain>
    </source>
</reference>
<gene>
    <name evidence="3" type="ORF">GJ699_16390</name>
</gene>
<dbReference type="SUPFAM" id="SSF56024">
    <property type="entry name" value="Phospholipase D/nuclease"/>
    <property type="match status" value="2"/>
</dbReference>
<protein>
    <submittedName>
        <fullName evidence="3">DUF1669 domain-containing protein</fullName>
    </submittedName>
</protein>
<dbReference type="InterPro" id="IPR025202">
    <property type="entry name" value="PLD-like_dom"/>
</dbReference>
<dbReference type="AlphaFoldDB" id="A0A6I2L3Z7"/>
<dbReference type="PANTHER" id="PTHR10185">
    <property type="entry name" value="PHOSPHOLIPASE D - RELATED"/>
    <property type="match status" value="1"/>
</dbReference>